<evidence type="ECO:0000256" key="8">
    <source>
        <dbReference type="ARBA" id="ARBA00023242"/>
    </source>
</evidence>
<evidence type="ECO:0000256" key="4">
    <source>
        <dbReference type="ARBA" id="ARBA00022771"/>
    </source>
</evidence>
<gene>
    <name evidence="12" type="ORF">D9615_000982</name>
</gene>
<feature type="compositionally biased region" description="Polar residues" evidence="10">
    <location>
        <begin position="257"/>
        <end position="279"/>
    </location>
</feature>
<evidence type="ECO:0000259" key="11">
    <source>
        <dbReference type="PROSITE" id="PS50157"/>
    </source>
</evidence>
<feature type="compositionally biased region" description="Basic residues" evidence="10">
    <location>
        <begin position="85"/>
        <end position="94"/>
    </location>
</feature>
<dbReference type="OrthoDB" id="6365676at2759"/>
<dbReference type="GO" id="GO:0000433">
    <property type="term" value="P:carbon catabolite repression of transcription from RNA polymerase II promoter by glucose"/>
    <property type="evidence" value="ECO:0007669"/>
    <property type="project" value="TreeGrafter"/>
</dbReference>
<protein>
    <recommendedName>
        <fullName evidence="11">C2H2-type domain-containing protein</fullName>
    </recommendedName>
</protein>
<comment type="subcellular location">
    <subcellularLocation>
        <location evidence="1">Nucleus</location>
    </subcellularLocation>
</comment>
<keyword evidence="5" id="KW-0862">Zinc</keyword>
<comment type="caution">
    <text evidence="12">The sequence shown here is derived from an EMBL/GenBank/DDBJ whole genome shotgun (WGS) entry which is preliminary data.</text>
</comment>
<evidence type="ECO:0000256" key="2">
    <source>
        <dbReference type="ARBA" id="ARBA00022723"/>
    </source>
</evidence>
<feature type="region of interest" description="Disordered" evidence="10">
    <location>
        <begin position="146"/>
        <end position="189"/>
    </location>
</feature>
<dbReference type="PANTHER" id="PTHR47428">
    <property type="entry name" value="REGULATORY PROTEIN MIG1-RELATED"/>
    <property type="match status" value="1"/>
</dbReference>
<dbReference type="GO" id="GO:0005634">
    <property type="term" value="C:nucleus"/>
    <property type="evidence" value="ECO:0007669"/>
    <property type="project" value="UniProtKB-SubCell"/>
</dbReference>
<evidence type="ECO:0000313" key="13">
    <source>
        <dbReference type="Proteomes" id="UP000565441"/>
    </source>
</evidence>
<dbReference type="EMBL" id="JAACJP010000004">
    <property type="protein sequence ID" value="KAF5384932.1"/>
    <property type="molecule type" value="Genomic_DNA"/>
</dbReference>
<dbReference type="InterPro" id="IPR036236">
    <property type="entry name" value="Znf_C2H2_sf"/>
</dbReference>
<dbReference type="PANTHER" id="PTHR47428:SF2">
    <property type="entry name" value="ZINC FINGER PROTEIN RSV1"/>
    <property type="match status" value="1"/>
</dbReference>
<feature type="domain" description="C2H2-type" evidence="11">
    <location>
        <begin position="197"/>
        <end position="227"/>
    </location>
</feature>
<evidence type="ECO:0000313" key="12">
    <source>
        <dbReference type="EMBL" id="KAF5384932.1"/>
    </source>
</evidence>
<accession>A0A8H5HKI1</accession>
<dbReference type="GO" id="GO:0005737">
    <property type="term" value="C:cytoplasm"/>
    <property type="evidence" value="ECO:0007669"/>
    <property type="project" value="TreeGrafter"/>
</dbReference>
<dbReference type="Gene3D" id="3.30.160.60">
    <property type="entry name" value="Classic Zinc Finger"/>
    <property type="match status" value="2"/>
</dbReference>
<sequence length="358" mass="39702">MEKLVQKLQSERETDIIQRCGNEGALQRESEPGVAAANAQEASTRAALENRRVSPPHRPLTRSQTGRVSKRRRPNDTPPPEVRKRAARAPKKNKPASEVSSKSLNPNAPKDKGVMPTIPHRELSLTPSSDTSPLNATQLIFLDSSSSSTMDTSVDRPGPKSRATLPVPVPNLTKKSRGRRVPTRLPNDDSPKDTRMYVCKVESCGKCFHRGEHLKRHIRSIHTHEKPFKCTYPLCNKHFNRHDNLLQHLKVHKELATSESSAADDTGSPIQLHQSTPSPLSIATPPQLQPYYPAHEAYEASMKQARMATIYQPPTSSFRAYAAPYGSPSEPVSFATNMAVSSLRTEIPQSPPTSRRQI</sequence>
<keyword evidence="8" id="KW-0539">Nucleus</keyword>
<keyword evidence="7" id="KW-0804">Transcription</keyword>
<dbReference type="SUPFAM" id="SSF57667">
    <property type="entry name" value="beta-beta-alpha zinc fingers"/>
    <property type="match status" value="1"/>
</dbReference>
<organism evidence="12 13">
    <name type="scientific">Tricholomella constricta</name>
    <dbReference type="NCBI Taxonomy" id="117010"/>
    <lineage>
        <taxon>Eukaryota</taxon>
        <taxon>Fungi</taxon>
        <taxon>Dikarya</taxon>
        <taxon>Basidiomycota</taxon>
        <taxon>Agaricomycotina</taxon>
        <taxon>Agaricomycetes</taxon>
        <taxon>Agaricomycetidae</taxon>
        <taxon>Agaricales</taxon>
        <taxon>Tricholomatineae</taxon>
        <taxon>Lyophyllaceae</taxon>
        <taxon>Tricholomella</taxon>
    </lineage>
</organism>
<name>A0A8H5HKI1_9AGAR</name>
<dbReference type="GO" id="GO:0000978">
    <property type="term" value="F:RNA polymerase II cis-regulatory region sequence-specific DNA binding"/>
    <property type="evidence" value="ECO:0007669"/>
    <property type="project" value="TreeGrafter"/>
</dbReference>
<evidence type="ECO:0000256" key="7">
    <source>
        <dbReference type="ARBA" id="ARBA00023163"/>
    </source>
</evidence>
<evidence type="ECO:0000256" key="3">
    <source>
        <dbReference type="ARBA" id="ARBA00022737"/>
    </source>
</evidence>
<evidence type="ECO:0000256" key="6">
    <source>
        <dbReference type="ARBA" id="ARBA00023015"/>
    </source>
</evidence>
<dbReference type="Proteomes" id="UP000565441">
    <property type="component" value="Unassembled WGS sequence"/>
</dbReference>
<keyword evidence="2" id="KW-0479">Metal-binding</keyword>
<feature type="region of interest" description="Disordered" evidence="10">
    <location>
        <begin position="22"/>
        <end position="133"/>
    </location>
</feature>
<keyword evidence="3" id="KW-0677">Repeat</keyword>
<dbReference type="PROSITE" id="PS00028">
    <property type="entry name" value="ZINC_FINGER_C2H2_1"/>
    <property type="match status" value="2"/>
</dbReference>
<dbReference type="SMART" id="SM00355">
    <property type="entry name" value="ZnF_C2H2"/>
    <property type="match status" value="2"/>
</dbReference>
<evidence type="ECO:0000256" key="10">
    <source>
        <dbReference type="SAM" id="MobiDB-lite"/>
    </source>
</evidence>
<keyword evidence="6" id="KW-0805">Transcription regulation</keyword>
<feature type="compositionally biased region" description="Low complexity" evidence="10">
    <location>
        <begin position="124"/>
        <end position="133"/>
    </location>
</feature>
<dbReference type="InterPro" id="IPR013087">
    <property type="entry name" value="Znf_C2H2_type"/>
</dbReference>
<dbReference type="InterPro" id="IPR051007">
    <property type="entry name" value="creA/MIG_C2H2-ZnF"/>
</dbReference>
<dbReference type="PROSITE" id="PS50157">
    <property type="entry name" value="ZINC_FINGER_C2H2_2"/>
    <property type="match status" value="2"/>
</dbReference>
<keyword evidence="13" id="KW-1185">Reference proteome</keyword>
<proteinExistence type="predicted"/>
<dbReference type="AlphaFoldDB" id="A0A8H5HKI1"/>
<reference evidence="12 13" key="1">
    <citation type="journal article" date="2020" name="ISME J.">
        <title>Uncovering the hidden diversity of litter-decomposition mechanisms in mushroom-forming fungi.</title>
        <authorList>
            <person name="Floudas D."/>
            <person name="Bentzer J."/>
            <person name="Ahren D."/>
            <person name="Johansson T."/>
            <person name="Persson P."/>
            <person name="Tunlid A."/>
        </authorList>
    </citation>
    <scope>NUCLEOTIDE SEQUENCE [LARGE SCALE GENOMIC DNA]</scope>
    <source>
        <strain evidence="12 13">CBS 661.87</strain>
    </source>
</reference>
<dbReference type="GO" id="GO:0008270">
    <property type="term" value="F:zinc ion binding"/>
    <property type="evidence" value="ECO:0007669"/>
    <property type="project" value="UniProtKB-KW"/>
</dbReference>
<dbReference type="Pfam" id="PF00096">
    <property type="entry name" value="zf-C2H2"/>
    <property type="match status" value="2"/>
</dbReference>
<evidence type="ECO:0000256" key="5">
    <source>
        <dbReference type="ARBA" id="ARBA00022833"/>
    </source>
</evidence>
<feature type="region of interest" description="Disordered" evidence="10">
    <location>
        <begin position="256"/>
        <end position="279"/>
    </location>
</feature>
<evidence type="ECO:0000256" key="1">
    <source>
        <dbReference type="ARBA" id="ARBA00004123"/>
    </source>
</evidence>
<feature type="domain" description="C2H2-type" evidence="11">
    <location>
        <begin position="228"/>
        <end position="252"/>
    </location>
</feature>
<keyword evidence="4 9" id="KW-0863">Zinc-finger</keyword>
<evidence type="ECO:0000256" key="9">
    <source>
        <dbReference type="PROSITE-ProRule" id="PRU00042"/>
    </source>
</evidence>
<feature type="compositionally biased region" description="Basic and acidic residues" evidence="10">
    <location>
        <begin position="109"/>
        <end position="123"/>
    </location>
</feature>